<dbReference type="RefSeq" id="WP_080568968.1">
    <property type="nucleotide sequence ID" value="NZ_JXXS01000028.1"/>
</dbReference>
<accession>A0AAJ3EYI8</accession>
<evidence type="ECO:0000313" key="1">
    <source>
        <dbReference type="EMBL" id="NOJ24208.1"/>
    </source>
</evidence>
<proteinExistence type="predicted"/>
<dbReference type="EMBL" id="VTXP01000008">
    <property type="protein sequence ID" value="NOJ24208.1"/>
    <property type="molecule type" value="Genomic_DNA"/>
</dbReference>
<comment type="caution">
    <text evidence="1">The sequence shown here is derived from an EMBL/GenBank/DDBJ whole genome shotgun (WGS) entry which is preliminary data.</text>
</comment>
<protein>
    <submittedName>
        <fullName evidence="1">Uncharacterized protein</fullName>
    </submittedName>
</protein>
<dbReference type="Proteomes" id="UP000576645">
    <property type="component" value="Unassembled WGS sequence"/>
</dbReference>
<organism evidence="1 2">
    <name type="scientific">Vibrio coralliilyticus</name>
    <dbReference type="NCBI Taxonomy" id="190893"/>
    <lineage>
        <taxon>Bacteria</taxon>
        <taxon>Pseudomonadati</taxon>
        <taxon>Pseudomonadota</taxon>
        <taxon>Gammaproteobacteria</taxon>
        <taxon>Vibrionales</taxon>
        <taxon>Vibrionaceae</taxon>
        <taxon>Vibrio</taxon>
    </lineage>
</organism>
<reference evidence="1 2" key="1">
    <citation type="submission" date="2019-09" db="EMBL/GenBank/DDBJ databases">
        <title>Draft genome sequencing and comparative genomics of hatchery-associated Vibrios.</title>
        <authorList>
            <person name="Kehlet-Delgado H."/>
            <person name="Mueller R.S."/>
        </authorList>
    </citation>
    <scope>NUCLEOTIDE SEQUENCE [LARGE SCALE GENOMIC DNA]</scope>
    <source>
        <strain evidence="1 2">09-121-3</strain>
    </source>
</reference>
<evidence type="ECO:0000313" key="2">
    <source>
        <dbReference type="Proteomes" id="UP000576645"/>
    </source>
</evidence>
<gene>
    <name evidence="1" type="ORF">F0238_15850</name>
</gene>
<name>A0AAJ3EYI8_9VIBR</name>
<dbReference type="AlphaFoldDB" id="A0AAJ3EYI8"/>
<sequence>MSKHLYCVSNWTHYALVTASSPLAALQSYFHTPYVLLDNDQLTDTSVVSAMCCEYKHQVETRLEALACDADRVLWMDQYPETLRFQSCTR</sequence>